<evidence type="ECO:0000256" key="6">
    <source>
        <dbReference type="SAM" id="MobiDB-lite"/>
    </source>
</evidence>
<comment type="subcellular location">
    <subcellularLocation>
        <location evidence="1">Membrane</location>
    </subcellularLocation>
</comment>
<dbReference type="GO" id="GO:0016020">
    <property type="term" value="C:membrane"/>
    <property type="evidence" value="ECO:0007669"/>
    <property type="project" value="UniProtKB-SubCell"/>
</dbReference>
<gene>
    <name evidence="8" type="ORF">IWQ62_005680</name>
</gene>
<keyword evidence="5 7" id="KW-0472">Membrane</keyword>
<proteinExistence type="inferred from homology"/>
<keyword evidence="9" id="KW-1185">Reference proteome</keyword>
<feature type="transmembrane region" description="Helical" evidence="7">
    <location>
        <begin position="34"/>
        <end position="56"/>
    </location>
</feature>
<dbReference type="PANTHER" id="PTHR21659:SF42">
    <property type="entry name" value="UPF0057 MEMBRANE PROTEIN ZK632.10-RELATED"/>
    <property type="match status" value="1"/>
</dbReference>
<reference evidence="8" key="1">
    <citation type="submission" date="2022-07" db="EMBL/GenBank/DDBJ databases">
        <title>Phylogenomic reconstructions and comparative analyses of Kickxellomycotina fungi.</title>
        <authorList>
            <person name="Reynolds N.K."/>
            <person name="Stajich J.E."/>
            <person name="Barry K."/>
            <person name="Grigoriev I.V."/>
            <person name="Crous P."/>
            <person name="Smith M.E."/>
        </authorList>
    </citation>
    <scope>NUCLEOTIDE SEQUENCE</scope>
    <source>
        <strain evidence="8">RSA 1196</strain>
    </source>
</reference>
<evidence type="ECO:0000256" key="4">
    <source>
        <dbReference type="ARBA" id="ARBA00022989"/>
    </source>
</evidence>
<keyword evidence="3 7" id="KW-0812">Transmembrane</keyword>
<evidence type="ECO:0000256" key="7">
    <source>
        <dbReference type="SAM" id="Phobius"/>
    </source>
</evidence>
<name>A0A9W8AJY3_9FUNG</name>
<evidence type="ECO:0000256" key="5">
    <source>
        <dbReference type="ARBA" id="ARBA00023136"/>
    </source>
</evidence>
<feature type="compositionally biased region" description="Polar residues" evidence="6">
    <location>
        <begin position="97"/>
        <end position="114"/>
    </location>
</feature>
<organism evidence="8 9">
    <name type="scientific">Dispira parvispora</name>
    <dbReference type="NCBI Taxonomy" id="1520584"/>
    <lineage>
        <taxon>Eukaryota</taxon>
        <taxon>Fungi</taxon>
        <taxon>Fungi incertae sedis</taxon>
        <taxon>Zoopagomycota</taxon>
        <taxon>Kickxellomycotina</taxon>
        <taxon>Dimargaritomycetes</taxon>
        <taxon>Dimargaritales</taxon>
        <taxon>Dimargaritaceae</taxon>
        <taxon>Dispira</taxon>
    </lineage>
</organism>
<comment type="caution">
    <text evidence="8">The sequence shown here is derived from an EMBL/GenBank/DDBJ whole genome shotgun (WGS) entry which is preliminary data.</text>
</comment>
<feature type="region of interest" description="Disordered" evidence="6">
    <location>
        <begin position="95"/>
        <end position="137"/>
    </location>
</feature>
<dbReference type="OrthoDB" id="2802411at2759"/>
<evidence type="ECO:0000313" key="9">
    <source>
        <dbReference type="Proteomes" id="UP001150925"/>
    </source>
</evidence>
<keyword evidence="4 7" id="KW-1133">Transmembrane helix</keyword>
<evidence type="ECO:0000256" key="2">
    <source>
        <dbReference type="ARBA" id="ARBA00009530"/>
    </source>
</evidence>
<dbReference type="AlphaFoldDB" id="A0A9W8AJY3"/>
<dbReference type="PANTHER" id="PTHR21659">
    <property type="entry name" value="HYDROPHOBIC PROTEIN RCI2 LOW TEMPERATURE AND SALT RESPONSIVE PROTEIN LTI6 -RELATED"/>
    <property type="match status" value="1"/>
</dbReference>
<dbReference type="InterPro" id="IPR000612">
    <property type="entry name" value="PMP3"/>
</dbReference>
<comment type="similarity">
    <text evidence="2">Belongs to the UPF0057 (PMP3) family.</text>
</comment>
<dbReference type="Pfam" id="PF01679">
    <property type="entry name" value="Pmp3"/>
    <property type="match status" value="1"/>
</dbReference>
<accession>A0A9W8AJY3</accession>
<dbReference type="Proteomes" id="UP001150925">
    <property type="component" value="Unassembled WGS sequence"/>
</dbReference>
<dbReference type="EMBL" id="JANBPY010002496">
    <property type="protein sequence ID" value="KAJ1954757.1"/>
    <property type="molecule type" value="Genomic_DNA"/>
</dbReference>
<evidence type="ECO:0000313" key="8">
    <source>
        <dbReference type="EMBL" id="KAJ1954757.1"/>
    </source>
</evidence>
<sequence length="137" mass="14561">MVTVISCRDILLCVLGFFFPPLAAFIKRRCSADFIINCALTILGHVPGVIHAWYLIYKYPAATPSDILPTAQAVGHGGQHHGAHIIVVTPSRAGYQPLSTNEEQPVAASSTSDAPPSYGSIAKDSVVSPPAPRDQKP</sequence>
<evidence type="ECO:0000256" key="1">
    <source>
        <dbReference type="ARBA" id="ARBA00004370"/>
    </source>
</evidence>
<evidence type="ECO:0000256" key="3">
    <source>
        <dbReference type="ARBA" id="ARBA00022692"/>
    </source>
</evidence>
<protein>
    <submittedName>
        <fullName evidence="8">Uncharacterized protein</fullName>
    </submittedName>
</protein>